<dbReference type="Pfam" id="PF12344">
    <property type="entry name" value="UvrB"/>
    <property type="match status" value="1"/>
</dbReference>
<sequence>MPEVSLVAILDADKEGFLRSTGSLIQTIGRAARNLRGKAILYADKITRSMQAAIDETDRRREKQVEYNLEHGITPKSVARPISDIM</sequence>
<dbReference type="InterPro" id="IPR027417">
    <property type="entry name" value="P-loop_NTPase"/>
</dbReference>
<dbReference type="Gene3D" id="3.40.50.300">
    <property type="entry name" value="P-loop containing nucleotide triphosphate hydrolases"/>
    <property type="match status" value="1"/>
</dbReference>
<evidence type="ECO:0000259" key="1">
    <source>
        <dbReference type="PROSITE" id="PS51194"/>
    </source>
</evidence>
<gene>
    <name evidence="2" type="ORF">G3W61_33925</name>
</gene>
<dbReference type="InterPro" id="IPR001650">
    <property type="entry name" value="Helicase_C-like"/>
</dbReference>
<protein>
    <submittedName>
        <fullName evidence="2">Excinuclease ABC subunit B</fullName>
    </submittedName>
</protein>
<feature type="non-terminal residue" evidence="2">
    <location>
        <position position="86"/>
    </location>
</feature>
<dbReference type="GO" id="GO:0009380">
    <property type="term" value="C:excinuclease repair complex"/>
    <property type="evidence" value="ECO:0007669"/>
    <property type="project" value="InterPro"/>
</dbReference>
<dbReference type="GO" id="GO:0016887">
    <property type="term" value="F:ATP hydrolysis activity"/>
    <property type="evidence" value="ECO:0007669"/>
    <property type="project" value="InterPro"/>
</dbReference>
<dbReference type="InterPro" id="IPR004807">
    <property type="entry name" value="UvrB"/>
</dbReference>
<feature type="domain" description="Helicase C-terminal" evidence="1">
    <location>
        <begin position="1"/>
        <end position="86"/>
    </location>
</feature>
<dbReference type="Proteomes" id="UP000471082">
    <property type="component" value="Unassembled WGS sequence"/>
</dbReference>
<proteinExistence type="predicted"/>
<dbReference type="EMBL" id="JAAGYU010002402">
    <property type="protein sequence ID" value="NEL81260.1"/>
    <property type="molecule type" value="Genomic_DNA"/>
</dbReference>
<dbReference type="GO" id="GO:0005524">
    <property type="term" value="F:ATP binding"/>
    <property type="evidence" value="ECO:0007669"/>
    <property type="project" value="InterPro"/>
</dbReference>
<dbReference type="SUPFAM" id="SSF52540">
    <property type="entry name" value="P-loop containing nucleoside triphosphate hydrolases"/>
    <property type="match status" value="1"/>
</dbReference>
<dbReference type="AlphaFoldDB" id="A0A7X5SCW4"/>
<organism evidence="2 3">
    <name type="scientific">Xanthomonas perforans</name>
    <dbReference type="NCBI Taxonomy" id="442694"/>
    <lineage>
        <taxon>Bacteria</taxon>
        <taxon>Pseudomonadati</taxon>
        <taxon>Pseudomonadota</taxon>
        <taxon>Gammaproteobacteria</taxon>
        <taxon>Lysobacterales</taxon>
        <taxon>Lysobacteraceae</taxon>
        <taxon>Xanthomonas</taxon>
    </lineage>
</organism>
<dbReference type="GO" id="GO:0003677">
    <property type="term" value="F:DNA binding"/>
    <property type="evidence" value="ECO:0007669"/>
    <property type="project" value="InterPro"/>
</dbReference>
<evidence type="ECO:0000313" key="2">
    <source>
        <dbReference type="EMBL" id="NEL81260.1"/>
    </source>
</evidence>
<evidence type="ECO:0000313" key="3">
    <source>
        <dbReference type="Proteomes" id="UP000471082"/>
    </source>
</evidence>
<reference evidence="2 3" key="1">
    <citation type="submission" date="2019-11" db="EMBL/GenBank/DDBJ databases">
        <title>Genome-resolved metagenomics to study the prevalence of co-infection and intraspecific heterogeneity among plant pathogen metapopulations.</title>
        <authorList>
            <person name="Newberry E."/>
            <person name="Bhandari R."/>
            <person name="Kemble J."/>
            <person name="Sikora E."/>
            <person name="Potnis N."/>
        </authorList>
    </citation>
    <scope>NUCLEOTIDE SEQUENCE [LARGE SCALE GENOMIC DNA]</scope>
    <source>
        <strain evidence="2">Xp_Tom_Tuscaloosa_18b</strain>
    </source>
</reference>
<dbReference type="GO" id="GO:0006289">
    <property type="term" value="P:nucleotide-excision repair"/>
    <property type="evidence" value="ECO:0007669"/>
    <property type="project" value="InterPro"/>
</dbReference>
<dbReference type="PROSITE" id="PS51194">
    <property type="entry name" value="HELICASE_CTER"/>
    <property type="match status" value="1"/>
</dbReference>
<feature type="non-terminal residue" evidence="2">
    <location>
        <position position="1"/>
    </location>
</feature>
<comment type="caution">
    <text evidence="2">The sequence shown here is derived from an EMBL/GenBank/DDBJ whole genome shotgun (WGS) entry which is preliminary data.</text>
</comment>
<dbReference type="PANTHER" id="PTHR24029:SF0">
    <property type="entry name" value="UVRABC SYSTEM PROTEIN B"/>
    <property type="match status" value="1"/>
</dbReference>
<dbReference type="PANTHER" id="PTHR24029">
    <property type="entry name" value="UVRABC SYSTEM PROTEIN B"/>
    <property type="match status" value="1"/>
</dbReference>
<dbReference type="InterPro" id="IPR024759">
    <property type="entry name" value="UvrB_YAD/RRR_dom"/>
</dbReference>
<name>A0A7X5SCW4_XANPE</name>
<accession>A0A7X5SCW4</accession>